<evidence type="ECO:0000313" key="11">
    <source>
        <dbReference type="Proteomes" id="UP001237642"/>
    </source>
</evidence>
<dbReference type="InterPro" id="IPR026961">
    <property type="entry name" value="PGG_dom"/>
</dbReference>
<feature type="domain" description="PGG" evidence="9">
    <location>
        <begin position="814"/>
        <end position="922"/>
    </location>
</feature>
<feature type="transmembrane region" description="Helical" evidence="8">
    <location>
        <begin position="928"/>
        <end position="952"/>
    </location>
</feature>
<evidence type="ECO:0000256" key="5">
    <source>
        <dbReference type="ARBA" id="ARBA00023043"/>
    </source>
</evidence>
<sequence length="986" mass="111587">MGDNFRNGELAREWQERDWRLEKLKYQKSYTSTVAESEGLKQQQHVMDMELWEAAKNGDVDNFITCLQKFYQSNATTHLSIVFSQLTVPDQDTFLHVAASYGHEDLAGFIAHHYSELLNCRNHKGDSPLHLAARAGHFGVVAMILRVQQAEQKYQFQVHDREIYYNFMNKEELYMKRARERVAMNDEGNTALHEAMLYDHKDVALILIECNVEAAYYVNKQGKSPLYMAVESSNLEYVRNILRGTSPYTHLLDEQLIKGKSLLHAAIRKKCTAILRVVAENKPMLIHVRDEDGVSPLEFASSTGFLEGVNFLQDWLKKVTIVSDAVKMENDFYKNAQEIPIEDLRQSELWEKRNERLQRLIACSRVQISPQGRPQCGSDQPMSLGLYACAKEGDIDAFLEFLHPKCTPPSVIYNQRTPLQNTFLHVAASFGNEDLAGFIVQHFRSLLFQKNHRGDTALHVAAAAGHLGVVDILLRFKTDQMRKCSLQDVHKESNDETAINKNKERVIINDDGNTPLHEALLNNHGNVAEYLIKAKIEDAYHVNKQGKSALYMAIEANNIDYVRTILSTGFSYAYQHKLYEEVTKGKSLVHAAITSRNIALLKEILRMKTTVLHRKDENEQTLLHYAASINFAEGVELLLDKHKMDMIEKDVDGLFPIHCASKYGHVGILMKLLQNCLDAREFVNQDGQNILHVAAMYGKYGVVRYILKTPGLELLLNEKDHEGNTPLHLAATNWHPKVVSCLTWDKRVDLKLVNNKGLTALEVSEENTEGITSYRQRLTWTALKSAGAGRAKLQKKPKSERLTAKIEPYNMDDWKDRVSTLLLVSTLIATVTFAAGFTMPGGYNESNPDQGMATLLNNLAFQVFVICDTIAMYSAILVSVSLIWTQFGDHTLVINSLRLAVPLLGISLTMMCFAFMAGVYLVVSKLVWLSYVVYILGLISIACVLMLFIPFTLPHSSTNPVARYRNYALFCLLMLASGSYFDPDVE</sequence>
<dbReference type="SMART" id="SM00248">
    <property type="entry name" value="ANK"/>
    <property type="match status" value="15"/>
</dbReference>
<protein>
    <submittedName>
        <fullName evidence="10">Protein ACCELERATED CELL DEATH like</fullName>
    </submittedName>
</protein>
<dbReference type="Gene3D" id="1.25.40.20">
    <property type="entry name" value="Ankyrin repeat-containing domain"/>
    <property type="match status" value="4"/>
</dbReference>
<dbReference type="PANTHER" id="PTHR24186">
    <property type="entry name" value="PROTEIN PHOSPHATASE 1 REGULATORY SUBUNIT"/>
    <property type="match status" value="1"/>
</dbReference>
<feature type="transmembrane region" description="Helical" evidence="8">
    <location>
        <begin position="964"/>
        <end position="981"/>
    </location>
</feature>
<comment type="subcellular location">
    <subcellularLocation>
        <location evidence="1">Membrane</location>
        <topology evidence="1">Multi-pass membrane protein</topology>
    </subcellularLocation>
</comment>
<reference evidence="10" key="2">
    <citation type="submission" date="2023-05" db="EMBL/GenBank/DDBJ databases">
        <authorList>
            <person name="Schelkunov M.I."/>
        </authorList>
    </citation>
    <scope>NUCLEOTIDE SEQUENCE</scope>
    <source>
        <strain evidence="10">Hsosn_3</strain>
        <tissue evidence="10">Leaf</tissue>
    </source>
</reference>
<keyword evidence="4 8" id="KW-1133">Transmembrane helix</keyword>
<dbReference type="InterPro" id="IPR036770">
    <property type="entry name" value="Ankyrin_rpt-contain_sf"/>
</dbReference>
<keyword evidence="2 8" id="KW-0812">Transmembrane</keyword>
<evidence type="ECO:0000256" key="2">
    <source>
        <dbReference type="ARBA" id="ARBA00022692"/>
    </source>
</evidence>
<feature type="repeat" description="ANK" evidence="7">
    <location>
        <begin position="124"/>
        <end position="146"/>
    </location>
</feature>
<dbReference type="InterPro" id="IPR002110">
    <property type="entry name" value="Ankyrin_rpt"/>
</dbReference>
<evidence type="ECO:0000256" key="8">
    <source>
        <dbReference type="SAM" id="Phobius"/>
    </source>
</evidence>
<dbReference type="EMBL" id="JAUIZM010000001">
    <property type="protein sequence ID" value="KAK1403684.1"/>
    <property type="molecule type" value="Genomic_DNA"/>
</dbReference>
<dbReference type="Pfam" id="PF12796">
    <property type="entry name" value="Ank_2"/>
    <property type="match status" value="5"/>
</dbReference>
<accession>A0AAD8NBF5</accession>
<dbReference type="Pfam" id="PF00023">
    <property type="entry name" value="Ank"/>
    <property type="match status" value="1"/>
</dbReference>
<dbReference type="SUPFAM" id="SSF48403">
    <property type="entry name" value="Ankyrin repeat"/>
    <property type="match status" value="2"/>
</dbReference>
<evidence type="ECO:0000259" key="9">
    <source>
        <dbReference type="Pfam" id="PF13962"/>
    </source>
</evidence>
<dbReference type="PROSITE" id="PS50297">
    <property type="entry name" value="ANK_REP_REGION"/>
    <property type="match status" value="3"/>
</dbReference>
<evidence type="ECO:0000256" key="4">
    <source>
        <dbReference type="ARBA" id="ARBA00022989"/>
    </source>
</evidence>
<feature type="repeat" description="ANK" evidence="7">
    <location>
        <begin position="545"/>
        <end position="577"/>
    </location>
</feature>
<dbReference type="AlphaFoldDB" id="A0AAD8NBF5"/>
<keyword evidence="3" id="KW-0677">Repeat</keyword>
<evidence type="ECO:0000313" key="10">
    <source>
        <dbReference type="EMBL" id="KAK1403684.1"/>
    </source>
</evidence>
<organism evidence="10 11">
    <name type="scientific">Heracleum sosnowskyi</name>
    <dbReference type="NCBI Taxonomy" id="360622"/>
    <lineage>
        <taxon>Eukaryota</taxon>
        <taxon>Viridiplantae</taxon>
        <taxon>Streptophyta</taxon>
        <taxon>Embryophyta</taxon>
        <taxon>Tracheophyta</taxon>
        <taxon>Spermatophyta</taxon>
        <taxon>Magnoliopsida</taxon>
        <taxon>eudicotyledons</taxon>
        <taxon>Gunneridae</taxon>
        <taxon>Pentapetalae</taxon>
        <taxon>asterids</taxon>
        <taxon>campanulids</taxon>
        <taxon>Apiales</taxon>
        <taxon>Apiaceae</taxon>
        <taxon>Apioideae</taxon>
        <taxon>apioid superclade</taxon>
        <taxon>Tordylieae</taxon>
        <taxon>Tordyliinae</taxon>
        <taxon>Heracleum</taxon>
    </lineage>
</organism>
<keyword evidence="6 8" id="KW-0472">Membrane</keyword>
<dbReference type="PROSITE" id="PS50088">
    <property type="entry name" value="ANK_REPEAT"/>
    <property type="match status" value="4"/>
</dbReference>
<feature type="repeat" description="ANK" evidence="7">
    <location>
        <begin position="511"/>
        <end position="533"/>
    </location>
</feature>
<evidence type="ECO:0000256" key="1">
    <source>
        <dbReference type="ARBA" id="ARBA00004141"/>
    </source>
</evidence>
<name>A0AAD8NBF5_9APIA</name>
<keyword evidence="11" id="KW-1185">Reference proteome</keyword>
<proteinExistence type="predicted"/>
<evidence type="ECO:0000256" key="7">
    <source>
        <dbReference type="PROSITE-ProRule" id="PRU00023"/>
    </source>
</evidence>
<dbReference type="Proteomes" id="UP001237642">
    <property type="component" value="Unassembled WGS sequence"/>
</dbReference>
<gene>
    <name evidence="10" type="ORF">POM88_003289</name>
</gene>
<keyword evidence="5 7" id="KW-0040">ANK repeat</keyword>
<comment type="caution">
    <text evidence="10">The sequence shown here is derived from an EMBL/GenBank/DDBJ whole genome shotgun (WGS) entry which is preliminary data.</text>
</comment>
<dbReference type="PANTHER" id="PTHR24186:SF46">
    <property type="entry name" value="PROTEIN ACCELERATED CELL DEATH 6-LIKE"/>
    <property type="match status" value="1"/>
</dbReference>
<evidence type="ECO:0000256" key="3">
    <source>
        <dbReference type="ARBA" id="ARBA00022737"/>
    </source>
</evidence>
<dbReference type="GO" id="GO:0005886">
    <property type="term" value="C:plasma membrane"/>
    <property type="evidence" value="ECO:0007669"/>
    <property type="project" value="TreeGrafter"/>
</dbReference>
<feature type="transmembrane region" description="Helical" evidence="8">
    <location>
        <begin position="897"/>
        <end position="922"/>
    </location>
</feature>
<dbReference type="Pfam" id="PF13962">
    <property type="entry name" value="PGG"/>
    <property type="match status" value="1"/>
</dbReference>
<feature type="transmembrane region" description="Helical" evidence="8">
    <location>
        <begin position="859"/>
        <end position="885"/>
    </location>
</feature>
<feature type="repeat" description="ANK" evidence="7">
    <location>
        <begin position="453"/>
        <end position="479"/>
    </location>
</feature>
<evidence type="ECO:0000256" key="6">
    <source>
        <dbReference type="ARBA" id="ARBA00023136"/>
    </source>
</evidence>
<feature type="transmembrane region" description="Helical" evidence="8">
    <location>
        <begin position="820"/>
        <end position="839"/>
    </location>
</feature>
<reference evidence="10" key="1">
    <citation type="submission" date="2023-02" db="EMBL/GenBank/DDBJ databases">
        <title>Genome of toxic invasive species Heracleum sosnowskyi carries increased number of genes despite the absence of recent whole-genome duplications.</title>
        <authorList>
            <person name="Schelkunov M."/>
            <person name="Shtratnikova V."/>
            <person name="Makarenko M."/>
            <person name="Klepikova A."/>
            <person name="Omelchenko D."/>
            <person name="Novikova G."/>
            <person name="Obukhova E."/>
            <person name="Bogdanov V."/>
            <person name="Penin A."/>
            <person name="Logacheva M."/>
        </authorList>
    </citation>
    <scope>NUCLEOTIDE SEQUENCE</scope>
    <source>
        <strain evidence="10">Hsosn_3</strain>
        <tissue evidence="10">Leaf</tissue>
    </source>
</reference>